<dbReference type="PANTHER" id="PTHR21708">
    <property type="entry name" value="PROBABLE 2-DEHYDROPANTOATE 2-REDUCTASE"/>
    <property type="match status" value="1"/>
</dbReference>
<proteinExistence type="inferred from homology"/>
<dbReference type="InterPro" id="IPR003710">
    <property type="entry name" value="ApbA"/>
</dbReference>
<dbReference type="EC" id="1.1.1.169" evidence="3 9"/>
<keyword evidence="6 9" id="KW-0560">Oxidoreductase</keyword>
<evidence type="ECO:0000313" key="12">
    <source>
        <dbReference type="EMBL" id="MCF7559863.1"/>
    </source>
</evidence>
<evidence type="ECO:0000256" key="1">
    <source>
        <dbReference type="ARBA" id="ARBA00004994"/>
    </source>
</evidence>
<dbReference type="Gene3D" id="3.40.50.720">
    <property type="entry name" value="NAD(P)-binding Rossmann-like Domain"/>
    <property type="match status" value="1"/>
</dbReference>
<gene>
    <name evidence="12" type="ORF">L3X39_04370</name>
</gene>
<dbReference type="Gene3D" id="1.10.1040.10">
    <property type="entry name" value="N-(1-d-carboxylethyl)-l-norvaline Dehydrogenase, domain 2"/>
    <property type="match status" value="1"/>
</dbReference>
<dbReference type="Pfam" id="PF02558">
    <property type="entry name" value="ApbA"/>
    <property type="match status" value="1"/>
</dbReference>
<dbReference type="NCBIfam" id="TIGR00745">
    <property type="entry name" value="apbA_panE"/>
    <property type="match status" value="1"/>
</dbReference>
<feature type="domain" description="Ketopantoate reductase N-terminal" evidence="10">
    <location>
        <begin position="3"/>
        <end position="151"/>
    </location>
</feature>
<keyword evidence="5 9" id="KW-0521">NADP</keyword>
<evidence type="ECO:0000256" key="7">
    <source>
        <dbReference type="ARBA" id="ARBA00032024"/>
    </source>
</evidence>
<comment type="function">
    <text evidence="9">Catalyzes the NADPH-dependent reduction of ketopantoate into pantoic acid.</text>
</comment>
<evidence type="ECO:0000256" key="6">
    <source>
        <dbReference type="ARBA" id="ARBA00023002"/>
    </source>
</evidence>
<sequence>MNIVVIGAGGVGGYFGGKLAKAGFNVTFIARGKHLEAIKNKGLQVKSILGDFTVYPEAIEDINNIKNPDLVILGVKSWQVLDIAKQLKPVINETTMVLPLQNGADNADKLLSVLPKQNVLAGLCKIVSKVESPGVINHFTFEPEIVFGEYDNTKSNRCKHLKIVFDKAGFNNTWSDDIHLDIWRKFLFIGTISGIGAITRAVFGDMRTQEGIRKIIYDTAHEMVRIANAKGVGLTSKDIDMIVKVIDSLDYNTTASMQRDMMEGKPSELENFNGYVVQQGKLLNIETPTNAFIYHCLLPQELKARS</sequence>
<dbReference type="InterPro" id="IPR013328">
    <property type="entry name" value="6PGD_dom2"/>
</dbReference>
<evidence type="ECO:0000256" key="4">
    <source>
        <dbReference type="ARBA" id="ARBA00019465"/>
    </source>
</evidence>
<comment type="caution">
    <text evidence="12">The sequence shown here is derived from an EMBL/GenBank/DDBJ whole genome shotgun (WGS) entry which is preliminary data.</text>
</comment>
<dbReference type="EMBL" id="JAKKDV010000001">
    <property type="protein sequence ID" value="MCF7559863.1"/>
    <property type="molecule type" value="Genomic_DNA"/>
</dbReference>
<evidence type="ECO:0000259" key="10">
    <source>
        <dbReference type="Pfam" id="PF02558"/>
    </source>
</evidence>
<dbReference type="InterPro" id="IPR051402">
    <property type="entry name" value="KPR-Related"/>
</dbReference>
<reference evidence="12 13" key="1">
    <citation type="submission" date="2022-01" db="EMBL/GenBank/DDBJ databases">
        <title>Draft genome sequence of Sabulilitoribacter multivorans KCTC 32326.</title>
        <authorList>
            <person name="Oh J.-S."/>
        </authorList>
    </citation>
    <scope>NUCLEOTIDE SEQUENCE [LARGE SCALE GENOMIC DNA]</scope>
    <source>
        <strain evidence="12 13">M-M16</strain>
    </source>
</reference>
<feature type="domain" description="Ketopantoate reductase C-terminal" evidence="11">
    <location>
        <begin position="177"/>
        <end position="297"/>
    </location>
</feature>
<evidence type="ECO:0000256" key="5">
    <source>
        <dbReference type="ARBA" id="ARBA00022857"/>
    </source>
</evidence>
<dbReference type="SUPFAM" id="SSF51735">
    <property type="entry name" value="NAD(P)-binding Rossmann-fold domains"/>
    <property type="match status" value="1"/>
</dbReference>
<dbReference type="Proteomes" id="UP001200022">
    <property type="component" value="Unassembled WGS sequence"/>
</dbReference>
<comment type="similarity">
    <text evidence="2 9">Belongs to the ketopantoate reductase family.</text>
</comment>
<dbReference type="InterPro" id="IPR008927">
    <property type="entry name" value="6-PGluconate_DH-like_C_sf"/>
</dbReference>
<dbReference type="SUPFAM" id="SSF48179">
    <property type="entry name" value="6-phosphogluconate dehydrogenase C-terminal domain-like"/>
    <property type="match status" value="1"/>
</dbReference>
<evidence type="ECO:0000256" key="2">
    <source>
        <dbReference type="ARBA" id="ARBA00007870"/>
    </source>
</evidence>
<dbReference type="Pfam" id="PF08546">
    <property type="entry name" value="ApbA_C"/>
    <property type="match status" value="1"/>
</dbReference>
<comment type="catalytic activity">
    <reaction evidence="8 9">
        <text>(R)-pantoate + NADP(+) = 2-dehydropantoate + NADPH + H(+)</text>
        <dbReference type="Rhea" id="RHEA:16233"/>
        <dbReference type="ChEBI" id="CHEBI:11561"/>
        <dbReference type="ChEBI" id="CHEBI:15378"/>
        <dbReference type="ChEBI" id="CHEBI:15980"/>
        <dbReference type="ChEBI" id="CHEBI:57783"/>
        <dbReference type="ChEBI" id="CHEBI:58349"/>
        <dbReference type="EC" id="1.1.1.169"/>
    </reaction>
</comment>
<accession>A0ABS9IH27</accession>
<dbReference type="InterPro" id="IPR013752">
    <property type="entry name" value="KPA_reductase"/>
</dbReference>
<evidence type="ECO:0000256" key="8">
    <source>
        <dbReference type="ARBA" id="ARBA00048793"/>
    </source>
</evidence>
<comment type="pathway">
    <text evidence="1 9">Cofactor biosynthesis; (R)-pantothenate biosynthesis; (R)-pantoate from 3-methyl-2-oxobutanoate: step 2/2.</text>
</comment>
<dbReference type="RefSeq" id="WP_237230528.1">
    <property type="nucleotide sequence ID" value="NZ_JAKKDV010000001.1"/>
</dbReference>
<name>A0ABS9IH27_9FLAO</name>
<evidence type="ECO:0000259" key="11">
    <source>
        <dbReference type="Pfam" id="PF08546"/>
    </source>
</evidence>
<evidence type="ECO:0000313" key="13">
    <source>
        <dbReference type="Proteomes" id="UP001200022"/>
    </source>
</evidence>
<dbReference type="InterPro" id="IPR036291">
    <property type="entry name" value="NAD(P)-bd_dom_sf"/>
</dbReference>
<evidence type="ECO:0000256" key="9">
    <source>
        <dbReference type="RuleBase" id="RU362068"/>
    </source>
</evidence>
<keyword evidence="13" id="KW-1185">Reference proteome</keyword>
<dbReference type="InterPro" id="IPR013332">
    <property type="entry name" value="KPR_N"/>
</dbReference>
<keyword evidence="9" id="KW-0566">Pantothenate biosynthesis</keyword>
<organism evidence="12 13">
    <name type="scientific">Flaviramulus multivorans</name>
    <dbReference type="NCBI Taxonomy" id="1304750"/>
    <lineage>
        <taxon>Bacteria</taxon>
        <taxon>Pseudomonadati</taxon>
        <taxon>Bacteroidota</taxon>
        <taxon>Flavobacteriia</taxon>
        <taxon>Flavobacteriales</taxon>
        <taxon>Flavobacteriaceae</taxon>
        <taxon>Flaviramulus</taxon>
    </lineage>
</organism>
<protein>
    <recommendedName>
        <fullName evidence="4 9">2-dehydropantoate 2-reductase</fullName>
        <ecNumber evidence="3 9">1.1.1.169</ecNumber>
    </recommendedName>
    <alternativeName>
        <fullName evidence="7 9">Ketopantoate reductase</fullName>
    </alternativeName>
</protein>
<evidence type="ECO:0000256" key="3">
    <source>
        <dbReference type="ARBA" id="ARBA00013014"/>
    </source>
</evidence>
<dbReference type="PANTHER" id="PTHR21708:SF26">
    <property type="entry name" value="2-DEHYDROPANTOATE 2-REDUCTASE"/>
    <property type="match status" value="1"/>
</dbReference>